<keyword evidence="8 10" id="KW-0503">Monooxygenase</keyword>
<evidence type="ECO:0000313" key="12">
    <source>
        <dbReference type="Proteomes" id="UP001221142"/>
    </source>
</evidence>
<dbReference type="PANTHER" id="PTHR46300:SF7">
    <property type="entry name" value="P450, PUTATIVE (EUROFUNG)-RELATED"/>
    <property type="match status" value="1"/>
</dbReference>
<dbReference type="Pfam" id="PF00067">
    <property type="entry name" value="p450"/>
    <property type="match status" value="1"/>
</dbReference>
<protein>
    <submittedName>
        <fullName evidence="11">Cytochrome P450</fullName>
    </submittedName>
</protein>
<dbReference type="InterPro" id="IPR050364">
    <property type="entry name" value="Cytochrome_P450_fung"/>
</dbReference>
<sequence length="508" mass="56636">MNRLPHPLWLTVSTICFVWLIRRVARRSSKLPLPPGPPKLPLIGNVHQIGGRRLWELCMEWSLKYNSDIIHLNMAGTSVVVLSSLQVAEALLDKRSSIYSDRPAMPMLELMEWDFLMASQRYGDKWRAQRRLFSQHFNVSASKAIKPRLTTAAHALLRRLLHSPDEFLAHLRLMAGEVIIPLTYGIPVQHVNDPYISLAEEAIKHGAQAAASGTFLVDFLPILKYVPAWMPGAGFQKVAQRGREYSHAMRNIAFEESKRRMNSGDILPSFTGDALRDIDAGDHSYDEDTVRDVAAIMYAAGADTTVSVLATFFLAMLANPDAQEKAQREIDEVGGDLSDFGDNREGMTYVSALVKEVLRWRPATPFAMPHSIIVEDEYSGYRIPAKSVVFPNVWAILHDGKVYGPDPSAFRPERFLCADGKLNTAVPDPQAGFGFGRRICPGRHLAEESIWIAVVSILAVFDIKKKPGVEPSYEYTQGILSEPLPFECDIRVRAGAQAEARARSLASM</sequence>
<organism evidence="11 12">
    <name type="scientific">Roridomyces roridus</name>
    <dbReference type="NCBI Taxonomy" id="1738132"/>
    <lineage>
        <taxon>Eukaryota</taxon>
        <taxon>Fungi</taxon>
        <taxon>Dikarya</taxon>
        <taxon>Basidiomycota</taxon>
        <taxon>Agaricomycotina</taxon>
        <taxon>Agaricomycetes</taxon>
        <taxon>Agaricomycetidae</taxon>
        <taxon>Agaricales</taxon>
        <taxon>Marasmiineae</taxon>
        <taxon>Mycenaceae</taxon>
        <taxon>Roridomyces</taxon>
    </lineage>
</organism>
<evidence type="ECO:0000256" key="8">
    <source>
        <dbReference type="ARBA" id="ARBA00023033"/>
    </source>
</evidence>
<evidence type="ECO:0000256" key="2">
    <source>
        <dbReference type="ARBA" id="ARBA00005179"/>
    </source>
</evidence>
<evidence type="ECO:0000256" key="3">
    <source>
        <dbReference type="ARBA" id="ARBA00010617"/>
    </source>
</evidence>
<keyword evidence="7 9" id="KW-0408">Iron</keyword>
<accession>A0AAD7BBT0</accession>
<dbReference type="SUPFAM" id="SSF48264">
    <property type="entry name" value="Cytochrome P450"/>
    <property type="match status" value="1"/>
</dbReference>
<dbReference type="InterPro" id="IPR001128">
    <property type="entry name" value="Cyt_P450"/>
</dbReference>
<evidence type="ECO:0000256" key="4">
    <source>
        <dbReference type="ARBA" id="ARBA00022617"/>
    </source>
</evidence>
<keyword evidence="6 10" id="KW-0560">Oxidoreductase</keyword>
<keyword evidence="5 9" id="KW-0479">Metal-binding</keyword>
<dbReference type="EMBL" id="JARKIF010000023">
    <property type="protein sequence ID" value="KAJ7616024.1"/>
    <property type="molecule type" value="Genomic_DNA"/>
</dbReference>
<evidence type="ECO:0000256" key="10">
    <source>
        <dbReference type="RuleBase" id="RU000461"/>
    </source>
</evidence>
<evidence type="ECO:0000256" key="1">
    <source>
        <dbReference type="ARBA" id="ARBA00001971"/>
    </source>
</evidence>
<dbReference type="PANTHER" id="PTHR46300">
    <property type="entry name" value="P450, PUTATIVE (EUROFUNG)-RELATED-RELATED"/>
    <property type="match status" value="1"/>
</dbReference>
<feature type="binding site" description="axial binding residue" evidence="9">
    <location>
        <position position="440"/>
    </location>
    <ligand>
        <name>heme</name>
        <dbReference type="ChEBI" id="CHEBI:30413"/>
    </ligand>
    <ligandPart>
        <name>Fe</name>
        <dbReference type="ChEBI" id="CHEBI:18248"/>
    </ligandPart>
</feature>
<gene>
    <name evidence="11" type="ORF">FB45DRAFT_1035188</name>
</gene>
<evidence type="ECO:0000256" key="6">
    <source>
        <dbReference type="ARBA" id="ARBA00023002"/>
    </source>
</evidence>
<dbReference type="CDD" id="cd11065">
    <property type="entry name" value="CYP64-like"/>
    <property type="match status" value="1"/>
</dbReference>
<dbReference type="PROSITE" id="PS00086">
    <property type="entry name" value="CYTOCHROME_P450"/>
    <property type="match status" value="1"/>
</dbReference>
<dbReference type="InterPro" id="IPR017972">
    <property type="entry name" value="Cyt_P450_CS"/>
</dbReference>
<evidence type="ECO:0000256" key="7">
    <source>
        <dbReference type="ARBA" id="ARBA00023004"/>
    </source>
</evidence>
<evidence type="ECO:0000313" key="11">
    <source>
        <dbReference type="EMBL" id="KAJ7616024.1"/>
    </source>
</evidence>
<dbReference type="AlphaFoldDB" id="A0AAD7BBT0"/>
<keyword evidence="4 9" id="KW-0349">Heme</keyword>
<name>A0AAD7BBT0_9AGAR</name>
<comment type="similarity">
    <text evidence="3 10">Belongs to the cytochrome P450 family.</text>
</comment>
<dbReference type="GO" id="GO:0020037">
    <property type="term" value="F:heme binding"/>
    <property type="evidence" value="ECO:0007669"/>
    <property type="project" value="InterPro"/>
</dbReference>
<evidence type="ECO:0000256" key="5">
    <source>
        <dbReference type="ARBA" id="ARBA00022723"/>
    </source>
</evidence>
<evidence type="ECO:0000256" key="9">
    <source>
        <dbReference type="PIRSR" id="PIRSR602401-1"/>
    </source>
</evidence>
<dbReference type="PRINTS" id="PR00385">
    <property type="entry name" value="P450"/>
</dbReference>
<dbReference type="PRINTS" id="PR00463">
    <property type="entry name" value="EP450I"/>
</dbReference>
<reference evidence="11" key="1">
    <citation type="submission" date="2023-03" db="EMBL/GenBank/DDBJ databases">
        <title>Massive genome expansion in bonnet fungi (Mycena s.s.) driven by repeated elements and novel gene families across ecological guilds.</title>
        <authorList>
            <consortium name="Lawrence Berkeley National Laboratory"/>
            <person name="Harder C.B."/>
            <person name="Miyauchi S."/>
            <person name="Viragh M."/>
            <person name="Kuo A."/>
            <person name="Thoen E."/>
            <person name="Andreopoulos B."/>
            <person name="Lu D."/>
            <person name="Skrede I."/>
            <person name="Drula E."/>
            <person name="Henrissat B."/>
            <person name="Morin E."/>
            <person name="Kohler A."/>
            <person name="Barry K."/>
            <person name="LaButti K."/>
            <person name="Morin E."/>
            <person name="Salamov A."/>
            <person name="Lipzen A."/>
            <person name="Mereny Z."/>
            <person name="Hegedus B."/>
            <person name="Baldrian P."/>
            <person name="Stursova M."/>
            <person name="Weitz H."/>
            <person name="Taylor A."/>
            <person name="Grigoriev I.V."/>
            <person name="Nagy L.G."/>
            <person name="Martin F."/>
            <person name="Kauserud H."/>
        </authorList>
    </citation>
    <scope>NUCLEOTIDE SEQUENCE</scope>
    <source>
        <strain evidence="11">9284</strain>
    </source>
</reference>
<comment type="cofactor">
    <cofactor evidence="1 9">
        <name>heme</name>
        <dbReference type="ChEBI" id="CHEBI:30413"/>
    </cofactor>
</comment>
<dbReference type="InterPro" id="IPR036396">
    <property type="entry name" value="Cyt_P450_sf"/>
</dbReference>
<dbReference type="Proteomes" id="UP001221142">
    <property type="component" value="Unassembled WGS sequence"/>
</dbReference>
<dbReference type="GO" id="GO:0016705">
    <property type="term" value="F:oxidoreductase activity, acting on paired donors, with incorporation or reduction of molecular oxygen"/>
    <property type="evidence" value="ECO:0007669"/>
    <property type="project" value="InterPro"/>
</dbReference>
<comment type="caution">
    <text evidence="11">The sequence shown here is derived from an EMBL/GenBank/DDBJ whole genome shotgun (WGS) entry which is preliminary data.</text>
</comment>
<dbReference type="GO" id="GO:0005506">
    <property type="term" value="F:iron ion binding"/>
    <property type="evidence" value="ECO:0007669"/>
    <property type="project" value="InterPro"/>
</dbReference>
<dbReference type="Gene3D" id="1.10.630.10">
    <property type="entry name" value="Cytochrome P450"/>
    <property type="match status" value="1"/>
</dbReference>
<comment type="pathway">
    <text evidence="2">Secondary metabolite biosynthesis.</text>
</comment>
<dbReference type="GO" id="GO:0004497">
    <property type="term" value="F:monooxygenase activity"/>
    <property type="evidence" value="ECO:0007669"/>
    <property type="project" value="UniProtKB-KW"/>
</dbReference>
<dbReference type="InterPro" id="IPR002401">
    <property type="entry name" value="Cyt_P450_E_grp-I"/>
</dbReference>
<keyword evidence="12" id="KW-1185">Reference proteome</keyword>
<proteinExistence type="inferred from homology"/>